<dbReference type="EMBL" id="JAUSTQ010000010">
    <property type="protein sequence ID" value="MDQ0160286.1"/>
    <property type="molecule type" value="Genomic_DNA"/>
</dbReference>
<sequence>MEKHHMMSIKKGSDDDDPTPLLVDTDYRCFFIEYTWHDAINPTFDQHAASVFGTIFIYCLIHPKKFIS</sequence>
<protein>
    <submittedName>
        <fullName evidence="1">Uncharacterized protein</fullName>
    </submittedName>
</protein>
<dbReference type="Proteomes" id="UP001224359">
    <property type="component" value="Unassembled WGS sequence"/>
</dbReference>
<name>A0ABT9VH53_9BACI</name>
<organism evidence="1 2">
    <name type="scientific">Alkalibacillus salilacus</name>
    <dbReference type="NCBI Taxonomy" id="284582"/>
    <lineage>
        <taxon>Bacteria</taxon>
        <taxon>Bacillati</taxon>
        <taxon>Bacillota</taxon>
        <taxon>Bacilli</taxon>
        <taxon>Bacillales</taxon>
        <taxon>Bacillaceae</taxon>
        <taxon>Alkalibacillus</taxon>
    </lineage>
</organism>
<proteinExistence type="predicted"/>
<evidence type="ECO:0000313" key="2">
    <source>
        <dbReference type="Proteomes" id="UP001224359"/>
    </source>
</evidence>
<keyword evidence="2" id="KW-1185">Reference proteome</keyword>
<gene>
    <name evidence="1" type="ORF">J2S77_002289</name>
</gene>
<evidence type="ECO:0000313" key="1">
    <source>
        <dbReference type="EMBL" id="MDQ0160286.1"/>
    </source>
</evidence>
<comment type="caution">
    <text evidence="1">The sequence shown here is derived from an EMBL/GenBank/DDBJ whole genome shotgun (WGS) entry which is preliminary data.</text>
</comment>
<dbReference type="RefSeq" id="WP_306977431.1">
    <property type="nucleotide sequence ID" value="NZ_JAUSTQ010000010.1"/>
</dbReference>
<reference evidence="1 2" key="1">
    <citation type="submission" date="2023-07" db="EMBL/GenBank/DDBJ databases">
        <title>Genomic Encyclopedia of Type Strains, Phase IV (KMG-IV): sequencing the most valuable type-strain genomes for metagenomic binning, comparative biology and taxonomic classification.</title>
        <authorList>
            <person name="Goeker M."/>
        </authorList>
    </citation>
    <scope>NUCLEOTIDE SEQUENCE [LARGE SCALE GENOMIC DNA]</scope>
    <source>
        <strain evidence="1 2">DSM 16460</strain>
    </source>
</reference>
<accession>A0ABT9VH53</accession>